<protein>
    <submittedName>
        <fullName evidence="2">Uncharacterized protein</fullName>
    </submittedName>
</protein>
<name>A0A9Q1G665_SYNKA</name>
<organism evidence="2 3">
    <name type="scientific">Synaphobranchus kaupii</name>
    <name type="common">Kaup's arrowtooth eel</name>
    <dbReference type="NCBI Taxonomy" id="118154"/>
    <lineage>
        <taxon>Eukaryota</taxon>
        <taxon>Metazoa</taxon>
        <taxon>Chordata</taxon>
        <taxon>Craniata</taxon>
        <taxon>Vertebrata</taxon>
        <taxon>Euteleostomi</taxon>
        <taxon>Actinopterygii</taxon>
        <taxon>Neopterygii</taxon>
        <taxon>Teleostei</taxon>
        <taxon>Anguilliformes</taxon>
        <taxon>Synaphobranchidae</taxon>
        <taxon>Synaphobranchus</taxon>
    </lineage>
</organism>
<gene>
    <name evidence="2" type="ORF">SKAU_G00063730</name>
</gene>
<dbReference type="AlphaFoldDB" id="A0A9Q1G665"/>
<keyword evidence="3" id="KW-1185">Reference proteome</keyword>
<evidence type="ECO:0000256" key="1">
    <source>
        <dbReference type="SAM" id="Coils"/>
    </source>
</evidence>
<sequence>MEFDLERFVDDPTLEQRDSCQKADLVLIAEYFKIDVFHSETKRQIKTKATEGLLERQILFEGADPGESTLIKTESPDTTTQTRQFQLEMRRLELREKELEANVRLKELEVEAMRAGSRAQPTEFSISRNVSMVPPFREVDVDTYFLMFEWAAITLNWPRDAWPLMLQGVLVGKAQVALSSLSLEQSLDYDMVKVAVLRAYEFVPEAYQQKFRQYRNGDRQTFVEFAQGILRRLSWSLRDQYSRFW</sequence>
<evidence type="ECO:0000313" key="3">
    <source>
        <dbReference type="Proteomes" id="UP001152622"/>
    </source>
</evidence>
<evidence type="ECO:0000313" key="2">
    <source>
        <dbReference type="EMBL" id="KAJ8375793.1"/>
    </source>
</evidence>
<dbReference type="Proteomes" id="UP001152622">
    <property type="component" value="Chromosome 2"/>
</dbReference>
<dbReference type="PANTHER" id="PTHR46888:SF13">
    <property type="entry name" value="RIBONUCLEASE H"/>
    <property type="match status" value="1"/>
</dbReference>
<proteinExistence type="predicted"/>
<keyword evidence="1" id="KW-0175">Coiled coil</keyword>
<dbReference type="EMBL" id="JAINUF010000002">
    <property type="protein sequence ID" value="KAJ8375793.1"/>
    <property type="molecule type" value="Genomic_DNA"/>
</dbReference>
<feature type="coiled-coil region" evidence="1">
    <location>
        <begin position="82"/>
        <end position="111"/>
    </location>
</feature>
<dbReference type="OrthoDB" id="8963689at2759"/>
<comment type="caution">
    <text evidence="2">The sequence shown here is derived from an EMBL/GenBank/DDBJ whole genome shotgun (WGS) entry which is preliminary data.</text>
</comment>
<reference evidence="2" key="1">
    <citation type="journal article" date="2023" name="Science">
        <title>Genome structures resolve the early diversification of teleost fishes.</title>
        <authorList>
            <person name="Parey E."/>
            <person name="Louis A."/>
            <person name="Montfort J."/>
            <person name="Bouchez O."/>
            <person name="Roques C."/>
            <person name="Iampietro C."/>
            <person name="Lluch J."/>
            <person name="Castinel A."/>
            <person name="Donnadieu C."/>
            <person name="Desvignes T."/>
            <person name="Floi Bucao C."/>
            <person name="Jouanno E."/>
            <person name="Wen M."/>
            <person name="Mejri S."/>
            <person name="Dirks R."/>
            <person name="Jansen H."/>
            <person name="Henkel C."/>
            <person name="Chen W.J."/>
            <person name="Zahm M."/>
            <person name="Cabau C."/>
            <person name="Klopp C."/>
            <person name="Thompson A.W."/>
            <person name="Robinson-Rechavi M."/>
            <person name="Braasch I."/>
            <person name="Lecointre G."/>
            <person name="Bobe J."/>
            <person name="Postlethwait J.H."/>
            <person name="Berthelot C."/>
            <person name="Roest Crollius H."/>
            <person name="Guiguen Y."/>
        </authorList>
    </citation>
    <scope>NUCLEOTIDE SEQUENCE</scope>
    <source>
        <strain evidence="2">WJC10195</strain>
    </source>
</reference>
<dbReference type="PANTHER" id="PTHR46888">
    <property type="entry name" value="ZINC KNUCKLE DOMAINCONTAINING PROTEIN-RELATED"/>
    <property type="match status" value="1"/>
</dbReference>
<accession>A0A9Q1G665</accession>